<dbReference type="GO" id="GO:0006979">
    <property type="term" value="P:response to oxidative stress"/>
    <property type="evidence" value="ECO:0007669"/>
    <property type="project" value="InterPro"/>
</dbReference>
<evidence type="ECO:0000256" key="1">
    <source>
        <dbReference type="ARBA" id="ARBA00007174"/>
    </source>
</evidence>
<dbReference type="InterPro" id="IPR028427">
    <property type="entry name" value="Met_Sox_Rdtase_MsrB"/>
</dbReference>
<keyword evidence="3" id="KW-0560">Oxidoreductase</keyword>
<feature type="domain" description="MsrB" evidence="5">
    <location>
        <begin position="45"/>
        <end position="168"/>
    </location>
</feature>
<dbReference type="InterPro" id="IPR002579">
    <property type="entry name" value="Met_Sox_Rdtase_MsrB_dom"/>
</dbReference>
<dbReference type="Gene3D" id="2.170.150.20">
    <property type="entry name" value="Peptide methionine sulfoxide reductase"/>
    <property type="match status" value="1"/>
</dbReference>
<name>A0A069E9S3_9PROT</name>
<sequence>MTFSAAPFSGAAVLLSAQVKIARRTPIFPFPAKETRMTQSIKRSDREWREMLTEEEYRVGVKEGTERAFTPGNYNDEKRAGTYYCKGCDSPLWSSEHKFDSGTGWPSYWQPITPDAVATKTDFKMILPRTECHCATCGLHMGHVFKDGPPPTGERWCINGVVLDFRPEA</sequence>
<dbReference type="PANTHER" id="PTHR10173">
    <property type="entry name" value="METHIONINE SULFOXIDE REDUCTASE"/>
    <property type="match status" value="1"/>
</dbReference>
<evidence type="ECO:0000256" key="3">
    <source>
        <dbReference type="ARBA" id="ARBA00023002"/>
    </source>
</evidence>
<comment type="caution">
    <text evidence="6">The sequence shown here is derived from an EMBL/GenBank/DDBJ whole genome shotgun (WGS) entry which is preliminary data.</text>
</comment>
<dbReference type="PATRIC" id="fig|1280949.3.peg.2429"/>
<accession>A0A069E9S3</accession>
<evidence type="ECO:0000259" key="5">
    <source>
        <dbReference type="PROSITE" id="PS51790"/>
    </source>
</evidence>
<dbReference type="AlphaFoldDB" id="A0A069E9S3"/>
<dbReference type="Proteomes" id="UP000027446">
    <property type="component" value="Unassembled WGS sequence"/>
</dbReference>
<dbReference type="SUPFAM" id="SSF51316">
    <property type="entry name" value="Mss4-like"/>
    <property type="match status" value="1"/>
</dbReference>
<dbReference type="InterPro" id="IPR011057">
    <property type="entry name" value="Mss4-like_sf"/>
</dbReference>
<evidence type="ECO:0000256" key="2">
    <source>
        <dbReference type="ARBA" id="ARBA00012499"/>
    </source>
</evidence>
<dbReference type="eggNOG" id="COG0229">
    <property type="taxonomic scope" value="Bacteria"/>
</dbReference>
<dbReference type="STRING" id="1280949.HAD_11860"/>
<dbReference type="GO" id="GO:0030091">
    <property type="term" value="P:protein repair"/>
    <property type="evidence" value="ECO:0007669"/>
    <property type="project" value="InterPro"/>
</dbReference>
<evidence type="ECO:0000313" key="6">
    <source>
        <dbReference type="EMBL" id="KCZ86381.1"/>
    </source>
</evidence>
<evidence type="ECO:0000313" key="7">
    <source>
        <dbReference type="Proteomes" id="UP000027446"/>
    </source>
</evidence>
<evidence type="ECO:0000256" key="4">
    <source>
        <dbReference type="ARBA" id="ARBA00048488"/>
    </source>
</evidence>
<gene>
    <name evidence="6" type="ORF">HAD_11860</name>
</gene>
<dbReference type="EMBL" id="ARYH01000001">
    <property type="protein sequence ID" value="KCZ86381.1"/>
    <property type="molecule type" value="Genomic_DNA"/>
</dbReference>
<dbReference type="PANTHER" id="PTHR10173:SF52">
    <property type="entry name" value="METHIONINE-R-SULFOXIDE REDUCTASE B1"/>
    <property type="match status" value="1"/>
</dbReference>
<dbReference type="GO" id="GO:0033743">
    <property type="term" value="F:peptide-methionine (R)-S-oxide reductase activity"/>
    <property type="evidence" value="ECO:0007669"/>
    <property type="project" value="UniProtKB-EC"/>
</dbReference>
<dbReference type="EC" id="1.8.4.12" evidence="2"/>
<dbReference type="NCBIfam" id="TIGR00357">
    <property type="entry name" value="peptide-methionine (R)-S-oxide reductase MsrB"/>
    <property type="match status" value="1"/>
</dbReference>
<dbReference type="Pfam" id="PF01641">
    <property type="entry name" value="SelR"/>
    <property type="match status" value="1"/>
</dbReference>
<proteinExistence type="inferred from homology"/>
<dbReference type="PROSITE" id="PS51790">
    <property type="entry name" value="MSRB"/>
    <property type="match status" value="1"/>
</dbReference>
<comment type="catalytic activity">
    <reaction evidence="4">
        <text>L-methionyl-[protein] + [thioredoxin]-disulfide + H2O = L-methionyl-(R)-S-oxide-[protein] + [thioredoxin]-dithiol</text>
        <dbReference type="Rhea" id="RHEA:24164"/>
        <dbReference type="Rhea" id="RHEA-COMP:10698"/>
        <dbReference type="Rhea" id="RHEA-COMP:10700"/>
        <dbReference type="Rhea" id="RHEA-COMP:12313"/>
        <dbReference type="Rhea" id="RHEA-COMP:12314"/>
        <dbReference type="ChEBI" id="CHEBI:15377"/>
        <dbReference type="ChEBI" id="CHEBI:16044"/>
        <dbReference type="ChEBI" id="CHEBI:29950"/>
        <dbReference type="ChEBI" id="CHEBI:45764"/>
        <dbReference type="ChEBI" id="CHEBI:50058"/>
        <dbReference type="EC" id="1.8.4.12"/>
    </reaction>
</comment>
<dbReference type="GO" id="GO:0005737">
    <property type="term" value="C:cytoplasm"/>
    <property type="evidence" value="ECO:0007669"/>
    <property type="project" value="TreeGrafter"/>
</dbReference>
<reference evidence="6 7" key="1">
    <citation type="journal article" date="2014" name="Antonie Van Leeuwenhoek">
        <title>Hyphomonas beringensis sp. nov. and Hyphomonas chukchiensis sp. nov., isolated from surface seawater of the Bering Sea and Chukchi Sea.</title>
        <authorList>
            <person name="Li C."/>
            <person name="Lai Q."/>
            <person name="Li G."/>
            <person name="Dong C."/>
            <person name="Wang J."/>
            <person name="Liao Y."/>
            <person name="Shao Z."/>
        </authorList>
    </citation>
    <scope>NUCLEOTIDE SEQUENCE [LARGE SCALE GENOMIC DNA]</scope>
    <source>
        <strain evidence="6 7">MHS-3</strain>
    </source>
</reference>
<organism evidence="6 7">
    <name type="scientific">Hyphomonas adhaerens MHS-3</name>
    <dbReference type="NCBI Taxonomy" id="1280949"/>
    <lineage>
        <taxon>Bacteria</taxon>
        <taxon>Pseudomonadati</taxon>
        <taxon>Pseudomonadota</taxon>
        <taxon>Alphaproteobacteria</taxon>
        <taxon>Hyphomonadales</taxon>
        <taxon>Hyphomonadaceae</taxon>
        <taxon>Hyphomonas</taxon>
    </lineage>
</organism>
<protein>
    <recommendedName>
        <fullName evidence="2">peptide-methionine (R)-S-oxide reductase</fullName>
        <ecNumber evidence="2">1.8.4.12</ecNumber>
    </recommendedName>
</protein>
<comment type="similarity">
    <text evidence="1">Belongs to the MsrB Met sulfoxide reductase family.</text>
</comment>
<keyword evidence="7" id="KW-1185">Reference proteome</keyword>